<sequence length="66" mass="7127">MSVFASDVNSKPGAESSLFFCLINSALGNVFLLPDLPDDVVAAYKDLTLKQVISIPLDDTSVFVYD</sequence>
<evidence type="ECO:0000313" key="1">
    <source>
        <dbReference type="EMBL" id="RDB07207.1"/>
    </source>
</evidence>
<gene>
    <name evidence="1" type="ORF">DVG78_04075</name>
</gene>
<comment type="caution">
    <text evidence="1">The sequence shown here is derived from an EMBL/GenBank/DDBJ whole genome shotgun (WGS) entry which is preliminary data.</text>
</comment>
<dbReference type="AlphaFoldDB" id="A0A369IFX1"/>
<organism evidence="1 2">
    <name type="scientific">Runella aurantiaca</name>
    <dbReference type="NCBI Taxonomy" id="2282308"/>
    <lineage>
        <taxon>Bacteria</taxon>
        <taxon>Pseudomonadati</taxon>
        <taxon>Bacteroidota</taxon>
        <taxon>Cytophagia</taxon>
        <taxon>Cytophagales</taxon>
        <taxon>Spirosomataceae</taxon>
        <taxon>Runella</taxon>
    </lineage>
</organism>
<dbReference type="EMBL" id="QPIW01000002">
    <property type="protein sequence ID" value="RDB07207.1"/>
    <property type="molecule type" value="Genomic_DNA"/>
</dbReference>
<reference evidence="1 2" key="1">
    <citation type="submission" date="2018-07" db="EMBL/GenBank/DDBJ databases">
        <title>Genome analysis of Runella aurantiaca.</title>
        <authorList>
            <person name="Yang X."/>
        </authorList>
    </citation>
    <scope>NUCLEOTIDE SEQUENCE [LARGE SCALE GENOMIC DNA]</scope>
    <source>
        <strain evidence="1 2">YX9</strain>
    </source>
</reference>
<proteinExistence type="predicted"/>
<dbReference type="Proteomes" id="UP000253141">
    <property type="component" value="Unassembled WGS sequence"/>
</dbReference>
<protein>
    <submittedName>
        <fullName evidence="1">Uncharacterized protein</fullName>
    </submittedName>
</protein>
<evidence type="ECO:0000313" key="2">
    <source>
        <dbReference type="Proteomes" id="UP000253141"/>
    </source>
</evidence>
<keyword evidence="2" id="KW-1185">Reference proteome</keyword>
<accession>A0A369IFX1</accession>
<dbReference type="RefSeq" id="WP_114459787.1">
    <property type="nucleotide sequence ID" value="NZ_QPIW01000002.1"/>
</dbReference>
<name>A0A369IFX1_9BACT</name>